<dbReference type="InterPro" id="IPR020000">
    <property type="entry name" value="Phage_P2_LysB"/>
</dbReference>
<reference evidence="1 2" key="1">
    <citation type="submission" date="2017-03" db="EMBL/GenBank/DDBJ databases">
        <title>Complete genome sequence of the novel DNRA strain Pseudomonas sp. S-6-2 isolated from Chinese polluted river sediment. Journal of Biotechnology.</title>
        <authorList>
            <person name="Li J."/>
            <person name="Xiang F."/>
            <person name="Wang L."/>
            <person name="Xi L."/>
            <person name="Liu J."/>
        </authorList>
    </citation>
    <scope>NUCLEOTIDE SEQUENCE [LARGE SCALE GENOMIC DNA]</scope>
    <source>
        <strain evidence="1 2">S-6-2</strain>
    </source>
</reference>
<dbReference type="AlphaFoldDB" id="A0A1V0B6B7"/>
<proteinExistence type="predicted"/>
<dbReference type="KEGG" id="ppha:BVH74_12205"/>
<name>A0A1V0B6B7_9GAMM</name>
<evidence type="ECO:0000313" key="2">
    <source>
        <dbReference type="Proteomes" id="UP000243488"/>
    </source>
</evidence>
<dbReference type="STRING" id="1931241.BVH74_12205"/>
<dbReference type="Proteomes" id="UP000243488">
    <property type="component" value="Chromosome"/>
</dbReference>
<gene>
    <name evidence="1" type="ORF">BVH74_12205</name>
</gene>
<sequence>MTTLRQTLYSLALLTALALLLWGQHQRSQAEQGRTALATAQLQAERQRTTRQATTINELETALQHERQAQTDLRVTHNQLRQRLSTSLHQIEDLKRENEELRQWADQPLPAAARRLRQRPAITGAADYQAWLSSRDALHPATSQPPD</sequence>
<organism evidence="1 2">
    <name type="scientific">Halopseudomonas phragmitis</name>
    <dbReference type="NCBI Taxonomy" id="1931241"/>
    <lineage>
        <taxon>Bacteria</taxon>
        <taxon>Pseudomonadati</taxon>
        <taxon>Pseudomonadota</taxon>
        <taxon>Gammaproteobacteria</taxon>
        <taxon>Pseudomonadales</taxon>
        <taxon>Pseudomonadaceae</taxon>
        <taxon>Halopseudomonas</taxon>
    </lineage>
</organism>
<protein>
    <submittedName>
        <fullName evidence="1">Peptidase</fullName>
    </submittedName>
</protein>
<dbReference type="RefSeq" id="WP_080050333.1">
    <property type="nucleotide sequence ID" value="NZ_CP020100.1"/>
</dbReference>
<dbReference type="NCBIfam" id="TIGR03495">
    <property type="entry name" value="phage_LysB"/>
    <property type="match status" value="1"/>
</dbReference>
<evidence type="ECO:0000313" key="1">
    <source>
        <dbReference type="EMBL" id="AQZ95465.1"/>
    </source>
</evidence>
<dbReference type="EMBL" id="CP020100">
    <property type="protein sequence ID" value="AQZ95465.1"/>
    <property type="molecule type" value="Genomic_DNA"/>
</dbReference>
<keyword evidence="2" id="KW-1185">Reference proteome</keyword>
<accession>A0A1V0B6B7</accession>